<gene>
    <name evidence="1" type="ORF">Glove_328g117</name>
</gene>
<name>A0A397HKT0_9GLOM</name>
<dbReference type="EMBL" id="PQFF01000300">
    <property type="protein sequence ID" value="RHZ63705.1"/>
    <property type="molecule type" value="Genomic_DNA"/>
</dbReference>
<evidence type="ECO:0000313" key="2">
    <source>
        <dbReference type="Proteomes" id="UP000266861"/>
    </source>
</evidence>
<evidence type="ECO:0000313" key="1">
    <source>
        <dbReference type="EMBL" id="RHZ63705.1"/>
    </source>
</evidence>
<protein>
    <submittedName>
        <fullName evidence="1">Uncharacterized protein</fullName>
    </submittedName>
</protein>
<dbReference type="Proteomes" id="UP000266861">
    <property type="component" value="Unassembled WGS sequence"/>
</dbReference>
<keyword evidence="2" id="KW-1185">Reference proteome</keyword>
<comment type="caution">
    <text evidence="1">The sequence shown here is derived from an EMBL/GenBank/DDBJ whole genome shotgun (WGS) entry which is preliminary data.</text>
</comment>
<reference evidence="1 2" key="1">
    <citation type="submission" date="2018-08" db="EMBL/GenBank/DDBJ databases">
        <title>Genome and evolution of the arbuscular mycorrhizal fungus Diversispora epigaea (formerly Glomus versiforme) and its bacterial endosymbionts.</title>
        <authorList>
            <person name="Sun X."/>
            <person name="Fei Z."/>
            <person name="Harrison M."/>
        </authorList>
    </citation>
    <scope>NUCLEOTIDE SEQUENCE [LARGE SCALE GENOMIC DNA]</scope>
    <source>
        <strain evidence="1 2">IT104</strain>
    </source>
</reference>
<dbReference type="AlphaFoldDB" id="A0A397HKT0"/>
<proteinExistence type="predicted"/>
<sequence length="272" mass="30796">MLGQCVYVPSSSNSQCRCLHFRASNNQYICAVYNHDESYHELNNNNNNNNNNNTSNDNHLFITPINNPINNSNIRDQLNSIFRPIRPENSSIAPIFNPTEATGRYFSKTTNTRERGRRRFNDILNFTATVFCFTKAGESLKISKSGSPIKTTIAGVRKKLYIGLLNNNEQEELEASSSSHNVAIASSSSYNVTHTFEFNNELVSSSSLHNTASFESQQSDINNYELFHESDDNFENTTLEFENINAENDNNMIIFNEPSLKSSDTTDIFKNI</sequence>
<accession>A0A397HKT0</accession>
<organism evidence="1 2">
    <name type="scientific">Diversispora epigaea</name>
    <dbReference type="NCBI Taxonomy" id="1348612"/>
    <lineage>
        <taxon>Eukaryota</taxon>
        <taxon>Fungi</taxon>
        <taxon>Fungi incertae sedis</taxon>
        <taxon>Mucoromycota</taxon>
        <taxon>Glomeromycotina</taxon>
        <taxon>Glomeromycetes</taxon>
        <taxon>Diversisporales</taxon>
        <taxon>Diversisporaceae</taxon>
        <taxon>Diversispora</taxon>
    </lineage>
</organism>